<dbReference type="Proteomes" id="UP001150603">
    <property type="component" value="Unassembled WGS sequence"/>
</dbReference>
<organism evidence="1 2">
    <name type="scientific">Linderina macrospora</name>
    <dbReference type="NCBI Taxonomy" id="4868"/>
    <lineage>
        <taxon>Eukaryota</taxon>
        <taxon>Fungi</taxon>
        <taxon>Fungi incertae sedis</taxon>
        <taxon>Zoopagomycota</taxon>
        <taxon>Kickxellomycotina</taxon>
        <taxon>Kickxellomycetes</taxon>
        <taxon>Kickxellales</taxon>
        <taxon>Kickxellaceae</taxon>
        <taxon>Linderina</taxon>
    </lineage>
</organism>
<name>A0ACC1J055_9FUNG</name>
<protein>
    <submittedName>
        <fullName evidence="1">cAMP-mediated signaling protein sok1</fullName>
    </submittedName>
</protein>
<sequence length="379" mass="42583">MRKLARPEHFASIDKLIEYARSGRFARALRMSFDVLEVLKIDIANRSIEMYREYMRSTAVAYERSHFCNMMRRNSVPVDETRVWWRMEYDALRGRFQSLDEIFSHVFRALVLGGDQPVPKLMHMDEARINGIRREYERLETVGFLFMGFTQFIQAIGRASASATGEPSGQQPEFRTENGRVDFERLGKECLKLVPEGYAINWSDSIGDSAAGDWRMPVGARGEVLVGVLVTQMVGLAGRVLGRKIQPTEVTQLWRAVRTVVQSGSPVRGIVAGRIKTTVEIHLSSLEASSTRFRGDAWEAMPEDAKLTLRRSMLGFLESVLASLAIKVHAIRAHHWLVYKSFYQALVSSSSLLSQPTVSIDKTPSESPASAVAAQPQAL</sequence>
<gene>
    <name evidence="1" type="primary">SOK1_1</name>
    <name evidence="1" type="ORF">FBU59_006459</name>
</gene>
<reference evidence="1" key="1">
    <citation type="submission" date="2022-07" db="EMBL/GenBank/DDBJ databases">
        <title>Phylogenomic reconstructions and comparative analyses of Kickxellomycotina fungi.</title>
        <authorList>
            <person name="Reynolds N.K."/>
            <person name="Stajich J.E."/>
            <person name="Barry K."/>
            <person name="Grigoriev I.V."/>
            <person name="Crous P."/>
            <person name="Smith M.E."/>
        </authorList>
    </citation>
    <scope>NUCLEOTIDE SEQUENCE</scope>
    <source>
        <strain evidence="1">NRRL 5244</strain>
    </source>
</reference>
<evidence type="ECO:0000313" key="1">
    <source>
        <dbReference type="EMBL" id="KAJ1932189.1"/>
    </source>
</evidence>
<feature type="non-terminal residue" evidence="1">
    <location>
        <position position="379"/>
    </location>
</feature>
<comment type="caution">
    <text evidence="1">The sequence shown here is derived from an EMBL/GenBank/DDBJ whole genome shotgun (WGS) entry which is preliminary data.</text>
</comment>
<evidence type="ECO:0000313" key="2">
    <source>
        <dbReference type="Proteomes" id="UP001150603"/>
    </source>
</evidence>
<keyword evidence="2" id="KW-1185">Reference proteome</keyword>
<accession>A0ACC1J055</accession>
<dbReference type="EMBL" id="JANBPW010005642">
    <property type="protein sequence ID" value="KAJ1932189.1"/>
    <property type="molecule type" value="Genomic_DNA"/>
</dbReference>
<proteinExistence type="predicted"/>